<dbReference type="FunFam" id="3.20.20.10:FF:000018">
    <property type="entry name" value="Pyridoxal phosphate homeostasis protein"/>
    <property type="match status" value="1"/>
</dbReference>
<dbReference type="SUPFAM" id="SSF51419">
    <property type="entry name" value="PLP-binding barrel"/>
    <property type="match status" value="1"/>
</dbReference>
<dbReference type="InterPro" id="IPR029066">
    <property type="entry name" value="PLP-binding_barrel"/>
</dbReference>
<dbReference type="PANTHER" id="PTHR10146">
    <property type="entry name" value="PROLINE SYNTHETASE CO-TRANSCRIBED BACTERIAL HOMOLOG PROTEIN"/>
    <property type="match status" value="1"/>
</dbReference>
<evidence type="ECO:0000259" key="5">
    <source>
        <dbReference type="Pfam" id="PF01168"/>
    </source>
</evidence>
<dbReference type="GO" id="GO:0030170">
    <property type="term" value="F:pyridoxal phosphate binding"/>
    <property type="evidence" value="ECO:0007669"/>
    <property type="project" value="UniProtKB-UniRule"/>
</dbReference>
<sequence>MASIQDIQDQIALAAKRAGRKDLPTLIAVSKKHDADAIRPLLEAGHRDFGESRVQEAQDKWPGLLEEYPDARVHMIGQLQSNKAADAMALCASIHSLDRMSLLKSITKEAEKTGNCPDLFVQVNIGGEEQKGGVAVDGLGDFLAKVRERELPLKGLMCIPPADLEASPFFALMAELARRHDVTGLSMGMSGDYEDAVMLGATHLRIGSAIFGERPA</sequence>
<dbReference type="EMBL" id="JAMSHT010000001">
    <property type="protein sequence ID" value="MCM8558068.1"/>
    <property type="molecule type" value="Genomic_DNA"/>
</dbReference>
<comment type="function">
    <text evidence="2">Pyridoxal 5'-phosphate (PLP)-binding protein, which is involved in PLP homeostasis.</text>
</comment>
<dbReference type="NCBIfam" id="TIGR00044">
    <property type="entry name" value="YggS family pyridoxal phosphate-dependent enzyme"/>
    <property type="match status" value="1"/>
</dbReference>
<comment type="caution">
    <text evidence="6">The sequence shown here is derived from an EMBL/GenBank/DDBJ whole genome shotgun (WGS) entry which is preliminary data.</text>
</comment>
<comment type="similarity">
    <text evidence="2 4">Belongs to the pyridoxal phosphate-binding protein YggS/PROSC family.</text>
</comment>
<evidence type="ECO:0000256" key="1">
    <source>
        <dbReference type="ARBA" id="ARBA00022898"/>
    </source>
</evidence>
<dbReference type="AlphaFoldDB" id="A0A9X2J2A1"/>
<accession>A0A9X2J2A1</accession>
<dbReference type="Proteomes" id="UP001155128">
    <property type="component" value="Unassembled WGS sequence"/>
</dbReference>
<evidence type="ECO:0000256" key="2">
    <source>
        <dbReference type="HAMAP-Rule" id="MF_02087"/>
    </source>
</evidence>
<evidence type="ECO:0000313" key="7">
    <source>
        <dbReference type="Proteomes" id="UP001155128"/>
    </source>
</evidence>
<feature type="domain" description="Alanine racemase N-terminal" evidence="5">
    <location>
        <begin position="5"/>
        <end position="215"/>
    </location>
</feature>
<dbReference type="InterPro" id="IPR011078">
    <property type="entry name" value="PyrdxlP_homeostasis"/>
</dbReference>
<dbReference type="InterPro" id="IPR001608">
    <property type="entry name" value="Ala_racemase_N"/>
</dbReference>
<comment type="cofactor">
    <cofactor evidence="3">
        <name>pyridoxal 5'-phosphate</name>
        <dbReference type="ChEBI" id="CHEBI:597326"/>
    </cofactor>
</comment>
<feature type="modified residue" description="N6-(pyridoxal phosphate)lysine" evidence="2 3">
    <location>
        <position position="31"/>
    </location>
</feature>
<keyword evidence="1 2" id="KW-0663">Pyridoxal phosphate</keyword>
<dbReference type="PANTHER" id="PTHR10146:SF14">
    <property type="entry name" value="PYRIDOXAL PHOSPHATE HOMEOSTASIS PROTEIN"/>
    <property type="match status" value="1"/>
</dbReference>
<dbReference type="Gene3D" id="3.20.20.10">
    <property type="entry name" value="Alanine racemase"/>
    <property type="match status" value="1"/>
</dbReference>
<evidence type="ECO:0000313" key="6">
    <source>
        <dbReference type="EMBL" id="MCM8558068.1"/>
    </source>
</evidence>
<dbReference type="RefSeq" id="WP_252114685.1">
    <property type="nucleotide sequence ID" value="NZ_JAMSHT010000001.1"/>
</dbReference>
<name>A0A9X2J2A1_9SPHN</name>
<gene>
    <name evidence="6" type="ORF">NDO55_09565</name>
</gene>
<proteinExistence type="inferred from homology"/>
<dbReference type="CDD" id="cd00635">
    <property type="entry name" value="PLPDE_III_YBL036c_like"/>
    <property type="match status" value="1"/>
</dbReference>
<dbReference type="Pfam" id="PF01168">
    <property type="entry name" value="Ala_racemase_N"/>
    <property type="match status" value="1"/>
</dbReference>
<reference evidence="6" key="1">
    <citation type="submission" date="2022-06" db="EMBL/GenBank/DDBJ databases">
        <title>Sphingomicrobium sedimins sp. nov., a marine bacterium isolated from tidal flat.</title>
        <authorList>
            <person name="Kim C.-H."/>
            <person name="Yoo Y."/>
            <person name="Kim J.-J."/>
        </authorList>
    </citation>
    <scope>NUCLEOTIDE SEQUENCE</scope>
    <source>
        <strain evidence="6">GRR-S6-50</strain>
    </source>
</reference>
<keyword evidence="7" id="KW-1185">Reference proteome</keyword>
<protein>
    <recommendedName>
        <fullName evidence="2">Pyridoxal phosphate homeostasis protein</fullName>
        <shortName evidence="2">PLP homeostasis protein</shortName>
    </recommendedName>
</protein>
<organism evidence="6 7">
    <name type="scientific">Sphingomicrobium sediminis</name>
    <dbReference type="NCBI Taxonomy" id="2950949"/>
    <lineage>
        <taxon>Bacteria</taxon>
        <taxon>Pseudomonadati</taxon>
        <taxon>Pseudomonadota</taxon>
        <taxon>Alphaproteobacteria</taxon>
        <taxon>Sphingomonadales</taxon>
        <taxon>Sphingomonadaceae</taxon>
        <taxon>Sphingomicrobium</taxon>
    </lineage>
</organism>
<evidence type="ECO:0000256" key="3">
    <source>
        <dbReference type="PIRSR" id="PIRSR004848-1"/>
    </source>
</evidence>
<dbReference type="HAMAP" id="MF_02087">
    <property type="entry name" value="PLP_homeostasis"/>
    <property type="match status" value="1"/>
</dbReference>
<evidence type="ECO:0000256" key="4">
    <source>
        <dbReference type="RuleBase" id="RU004514"/>
    </source>
</evidence>
<dbReference type="PIRSF" id="PIRSF004848">
    <property type="entry name" value="YBL036c_PLPDEIII"/>
    <property type="match status" value="1"/>
</dbReference>